<reference evidence="18" key="1">
    <citation type="submission" date="2021-03" db="EMBL/GenBank/DDBJ databases">
        <authorList>
            <person name="Kanchanasin P."/>
            <person name="Saeng-In P."/>
            <person name="Phongsopitanun W."/>
            <person name="Yuki M."/>
            <person name="Kudo T."/>
            <person name="Ohkuma M."/>
            <person name="Tanasupawat S."/>
        </authorList>
    </citation>
    <scope>NUCLEOTIDE SEQUENCE</scope>
    <source>
        <strain evidence="18">GKU 128</strain>
    </source>
</reference>
<keyword evidence="10 18" id="KW-0418">Kinase</keyword>
<proteinExistence type="predicted"/>
<name>A0A939P771_9ACTN</name>
<evidence type="ECO:0000256" key="8">
    <source>
        <dbReference type="ARBA" id="ARBA00022679"/>
    </source>
</evidence>
<evidence type="ECO:0000256" key="13">
    <source>
        <dbReference type="ARBA" id="ARBA00023014"/>
    </source>
</evidence>
<dbReference type="GO" id="GO:0046872">
    <property type="term" value="F:metal ion binding"/>
    <property type="evidence" value="ECO:0007669"/>
    <property type="project" value="UniProtKB-KW"/>
</dbReference>
<evidence type="ECO:0000256" key="11">
    <source>
        <dbReference type="ARBA" id="ARBA00023004"/>
    </source>
</evidence>
<evidence type="ECO:0000256" key="2">
    <source>
        <dbReference type="ARBA" id="ARBA00001966"/>
    </source>
</evidence>
<dbReference type="InterPro" id="IPR036890">
    <property type="entry name" value="HATPase_C_sf"/>
</dbReference>
<dbReference type="InterPro" id="IPR011712">
    <property type="entry name" value="Sig_transdc_His_kin_sub3_dim/P"/>
</dbReference>
<dbReference type="GO" id="GO:0046983">
    <property type="term" value="F:protein dimerization activity"/>
    <property type="evidence" value="ECO:0007669"/>
    <property type="project" value="InterPro"/>
</dbReference>
<dbReference type="SUPFAM" id="SSF103473">
    <property type="entry name" value="MFS general substrate transporter"/>
    <property type="match status" value="1"/>
</dbReference>
<dbReference type="SUPFAM" id="SSF55874">
    <property type="entry name" value="ATPase domain of HSP90 chaperone/DNA topoisomerase II/histidine kinase"/>
    <property type="match status" value="1"/>
</dbReference>
<evidence type="ECO:0000256" key="3">
    <source>
        <dbReference type="ARBA" id="ARBA00004496"/>
    </source>
</evidence>
<dbReference type="Gene3D" id="1.20.5.1930">
    <property type="match status" value="1"/>
</dbReference>
<keyword evidence="19" id="KW-1185">Reference proteome</keyword>
<dbReference type="InterPro" id="IPR003594">
    <property type="entry name" value="HATPase_dom"/>
</dbReference>
<comment type="subcellular location">
    <subcellularLocation>
        <location evidence="3">Cytoplasm</location>
    </subcellularLocation>
</comment>
<evidence type="ECO:0000259" key="17">
    <source>
        <dbReference type="PROSITE" id="PS50109"/>
    </source>
</evidence>
<keyword evidence="8" id="KW-0808">Transferase</keyword>
<keyword evidence="16" id="KW-1133">Transmembrane helix</keyword>
<dbReference type="SMART" id="SM00387">
    <property type="entry name" value="HATPase_c"/>
    <property type="match status" value="1"/>
</dbReference>
<dbReference type="CDD" id="cd16917">
    <property type="entry name" value="HATPase_UhpB-NarQ-NarX-like"/>
    <property type="match status" value="1"/>
</dbReference>
<evidence type="ECO:0000256" key="12">
    <source>
        <dbReference type="ARBA" id="ARBA00023012"/>
    </source>
</evidence>
<evidence type="ECO:0000256" key="7">
    <source>
        <dbReference type="ARBA" id="ARBA00022490"/>
    </source>
</evidence>
<dbReference type="GO" id="GO:0005737">
    <property type="term" value="C:cytoplasm"/>
    <property type="evidence" value="ECO:0007669"/>
    <property type="project" value="UniProtKB-SubCell"/>
</dbReference>
<keyword evidence="6" id="KW-0004">4Fe-4S</keyword>
<comment type="caution">
    <text evidence="18">The sequence shown here is derived from an EMBL/GenBank/DDBJ whole genome shotgun (WGS) entry which is preliminary data.</text>
</comment>
<dbReference type="EMBL" id="JAGEOJ010000002">
    <property type="protein sequence ID" value="MBO2446758.1"/>
    <property type="molecule type" value="Genomic_DNA"/>
</dbReference>
<dbReference type="InterPro" id="IPR050482">
    <property type="entry name" value="Sensor_HK_TwoCompSys"/>
</dbReference>
<evidence type="ECO:0000256" key="14">
    <source>
        <dbReference type="ARBA" id="ARBA00024827"/>
    </source>
</evidence>
<keyword evidence="16" id="KW-0812">Transmembrane</keyword>
<evidence type="ECO:0000313" key="19">
    <source>
        <dbReference type="Proteomes" id="UP000669179"/>
    </source>
</evidence>
<dbReference type="EC" id="2.7.13.3" evidence="4"/>
<dbReference type="InterPro" id="IPR017205">
    <property type="entry name" value="Sig_transdc_His_kinase_ChrS"/>
</dbReference>
<evidence type="ECO:0000313" key="18">
    <source>
        <dbReference type="EMBL" id="MBO2446758.1"/>
    </source>
</evidence>
<dbReference type="Pfam" id="PF02518">
    <property type="entry name" value="HATPase_c"/>
    <property type="match status" value="1"/>
</dbReference>
<gene>
    <name evidence="18" type="ORF">J4573_06625</name>
</gene>
<evidence type="ECO:0000256" key="16">
    <source>
        <dbReference type="SAM" id="Phobius"/>
    </source>
</evidence>
<comment type="catalytic activity">
    <reaction evidence="1">
        <text>ATP + protein L-histidine = ADP + protein N-phospho-L-histidine.</text>
        <dbReference type="EC" id="2.7.13.3"/>
    </reaction>
</comment>
<evidence type="ECO:0000256" key="4">
    <source>
        <dbReference type="ARBA" id="ARBA00012438"/>
    </source>
</evidence>
<evidence type="ECO:0000256" key="10">
    <source>
        <dbReference type="ARBA" id="ARBA00022777"/>
    </source>
</evidence>
<feature type="transmembrane region" description="Helical" evidence="16">
    <location>
        <begin position="88"/>
        <end position="108"/>
    </location>
</feature>
<evidence type="ECO:0000256" key="1">
    <source>
        <dbReference type="ARBA" id="ARBA00000085"/>
    </source>
</evidence>
<evidence type="ECO:0000256" key="5">
    <source>
        <dbReference type="ARBA" id="ARBA00017322"/>
    </source>
</evidence>
<dbReference type="PANTHER" id="PTHR24421:SF62">
    <property type="entry name" value="SENSORY TRANSDUCTION HISTIDINE KINASE"/>
    <property type="match status" value="1"/>
</dbReference>
<feature type="transmembrane region" description="Helical" evidence="16">
    <location>
        <begin position="120"/>
        <end position="138"/>
    </location>
</feature>
<dbReference type="PANTHER" id="PTHR24421">
    <property type="entry name" value="NITRATE/NITRITE SENSOR PROTEIN NARX-RELATED"/>
    <property type="match status" value="1"/>
</dbReference>
<comment type="function">
    <text evidence="14">Member of the two-component regulatory system NreB/NreC involved in the control of dissimilatory nitrate/nitrite reduction in response to oxygen. NreB functions as a direct oxygen sensor histidine kinase which is autophosphorylated, in the absence of oxygen, probably at the conserved histidine residue, and transfers its phosphate group probably to a conserved aspartate residue of NreC. NreB/NreC activates the expression of the nitrate (narGHJI) and nitrite (nir) reductase operons, as well as the putative nitrate transporter gene narT.</text>
</comment>
<keyword evidence="16" id="KW-0472">Membrane</keyword>
<dbReference type="Gene3D" id="3.30.565.10">
    <property type="entry name" value="Histidine kinase-like ATPase, C-terminal domain"/>
    <property type="match status" value="1"/>
</dbReference>
<evidence type="ECO:0000256" key="15">
    <source>
        <dbReference type="ARBA" id="ARBA00030800"/>
    </source>
</evidence>
<evidence type="ECO:0000256" key="9">
    <source>
        <dbReference type="ARBA" id="ARBA00022723"/>
    </source>
</evidence>
<organism evidence="18 19">
    <name type="scientific">Actinomadura barringtoniae</name>
    <dbReference type="NCBI Taxonomy" id="1427535"/>
    <lineage>
        <taxon>Bacteria</taxon>
        <taxon>Bacillati</taxon>
        <taxon>Actinomycetota</taxon>
        <taxon>Actinomycetes</taxon>
        <taxon>Streptosporangiales</taxon>
        <taxon>Thermomonosporaceae</taxon>
        <taxon>Actinomadura</taxon>
    </lineage>
</organism>
<dbReference type="PROSITE" id="PS50109">
    <property type="entry name" value="HIS_KIN"/>
    <property type="match status" value="1"/>
</dbReference>
<dbReference type="AlphaFoldDB" id="A0A939P771"/>
<dbReference type="GO" id="GO:0051539">
    <property type="term" value="F:4 iron, 4 sulfur cluster binding"/>
    <property type="evidence" value="ECO:0007669"/>
    <property type="project" value="UniProtKB-KW"/>
</dbReference>
<comment type="cofactor">
    <cofactor evidence="2">
        <name>[4Fe-4S] cluster</name>
        <dbReference type="ChEBI" id="CHEBI:49883"/>
    </cofactor>
</comment>
<dbReference type="InterPro" id="IPR036259">
    <property type="entry name" value="MFS_trans_sf"/>
</dbReference>
<dbReference type="Proteomes" id="UP000669179">
    <property type="component" value="Unassembled WGS sequence"/>
</dbReference>
<keyword evidence="11" id="KW-0408">Iron</keyword>
<keyword evidence="9" id="KW-0479">Metal-binding</keyword>
<accession>A0A939P771</accession>
<dbReference type="GO" id="GO:0000155">
    <property type="term" value="F:phosphorelay sensor kinase activity"/>
    <property type="evidence" value="ECO:0007669"/>
    <property type="project" value="InterPro"/>
</dbReference>
<dbReference type="PRINTS" id="PR00344">
    <property type="entry name" value="BCTRLSENSOR"/>
</dbReference>
<keyword evidence="12" id="KW-0902">Two-component regulatory system</keyword>
<dbReference type="PIRSF" id="PIRSF037434">
    <property type="entry name" value="STHK_ChrS"/>
    <property type="match status" value="1"/>
</dbReference>
<dbReference type="GO" id="GO:0016020">
    <property type="term" value="C:membrane"/>
    <property type="evidence" value="ECO:0007669"/>
    <property type="project" value="InterPro"/>
</dbReference>
<feature type="transmembrane region" description="Helical" evidence="16">
    <location>
        <begin position="26"/>
        <end position="45"/>
    </location>
</feature>
<keyword evidence="7" id="KW-0963">Cytoplasm</keyword>
<sequence length="353" mass="37319">MHAGFFVLMAAAASRLVIRHGANAETALILCVVVAVIYSVGIVFWDPLGERGRLVWLAVVLGAWLGLVFIAPSFAWCSIPLFFMGLRLLPPTVAVAIAALLTGAVIWAQVRLSDRFDPSLVFGPVAVMAVATVVFLELQRTRDELADAQRSAGVLEERERLAREIHDTLAQGLTSMGMLLQAAEREWDSDPATARDHVRQAADAAEGNLEEARRFVRGLAPADLAGGSLAEALRRMIEREAPGTVLRLDGDERPLAPEGEAVLLRVAQGALANAREHAGAGTIVVTLTWLDGAVTLDVADDGAGFDPSSPGPSAAGRGYGLRAMRDRLAAVDGTLVIESAPGEGTVVAARIGR</sequence>
<protein>
    <recommendedName>
        <fullName evidence="5">Oxygen sensor histidine kinase NreB</fullName>
        <ecNumber evidence="4">2.7.13.3</ecNumber>
    </recommendedName>
    <alternativeName>
        <fullName evidence="15">Nitrogen regulation protein B</fullName>
    </alternativeName>
</protein>
<dbReference type="InterPro" id="IPR005467">
    <property type="entry name" value="His_kinase_dom"/>
</dbReference>
<keyword evidence="13" id="KW-0411">Iron-sulfur</keyword>
<dbReference type="Pfam" id="PF07730">
    <property type="entry name" value="HisKA_3"/>
    <property type="match status" value="1"/>
</dbReference>
<feature type="transmembrane region" description="Helical" evidence="16">
    <location>
        <begin position="54"/>
        <end position="76"/>
    </location>
</feature>
<feature type="domain" description="Histidine kinase" evidence="17">
    <location>
        <begin position="160"/>
        <end position="353"/>
    </location>
</feature>
<dbReference type="InterPro" id="IPR004358">
    <property type="entry name" value="Sig_transdc_His_kin-like_C"/>
</dbReference>
<evidence type="ECO:0000256" key="6">
    <source>
        <dbReference type="ARBA" id="ARBA00022485"/>
    </source>
</evidence>